<accession>A0ABV9T635</accession>
<evidence type="ECO:0000313" key="3">
    <source>
        <dbReference type="EMBL" id="MFC4873908.1"/>
    </source>
</evidence>
<dbReference type="EMBL" id="JBHSJJ010000013">
    <property type="protein sequence ID" value="MFC4873908.1"/>
    <property type="molecule type" value="Genomic_DNA"/>
</dbReference>
<gene>
    <name evidence="3" type="ORF">ACFPFU_19545</name>
</gene>
<dbReference type="Gene3D" id="3.60.15.10">
    <property type="entry name" value="Ribonuclease Z/Hydroxyacylglutathione hydrolase-like"/>
    <property type="match status" value="1"/>
</dbReference>
<organism evidence="3 4">
    <name type="scientific">Negadavirga shengliensis</name>
    <dbReference type="NCBI Taxonomy" id="1389218"/>
    <lineage>
        <taxon>Bacteria</taxon>
        <taxon>Pseudomonadati</taxon>
        <taxon>Bacteroidota</taxon>
        <taxon>Cytophagia</taxon>
        <taxon>Cytophagales</taxon>
        <taxon>Cyclobacteriaceae</taxon>
        <taxon>Negadavirga</taxon>
    </lineage>
</organism>
<keyword evidence="4" id="KW-1185">Reference proteome</keyword>
<dbReference type="Pfam" id="PF12706">
    <property type="entry name" value="Lactamase_B_2"/>
    <property type="match status" value="1"/>
</dbReference>
<sequence>MNRFLVLLKRIMITVLSIILLFAVGGLLFLQLPMFGKSPSGDRLARIQESPQFKNGQFENFSPTPMLSEGYSMAGIIFDQFFKSHPNRHPKGLIPSTKTDLLQLVPEENVLVWFGHSSYFMQIGGKRFLVDPVLSGNASPIPGSMKAFQGTDQYTVTDFPQIDYLLISHDHYDHLDYSTIVGLRDKVETVVCGLGVGSHFEHWGYSPSVIIEKDWDETMAFGELKIHTTKARHFSGRGMRRNNTLWLSYVIETPNLKIFVGGDSGYDSHLAEIGLTHGPFDLAILENGQYNVAWDKIHFMPDQVIAAAADLQAKRVMPVHSGKFRLAMHPWDEPLREVSRFALEKEIPLVTPIIGEKVNIEDESQTFRSWWTEVN</sequence>
<keyword evidence="1" id="KW-0472">Membrane</keyword>
<dbReference type="InterPro" id="IPR036866">
    <property type="entry name" value="RibonucZ/Hydroxyglut_hydro"/>
</dbReference>
<protein>
    <submittedName>
        <fullName evidence="3">MBL fold metallo-hydrolase</fullName>
    </submittedName>
</protein>
<feature type="domain" description="Metallo-beta-lactamase" evidence="2">
    <location>
        <begin position="127"/>
        <end position="320"/>
    </location>
</feature>
<dbReference type="PANTHER" id="PTHR15032:SF4">
    <property type="entry name" value="N-ACYL-PHOSPHATIDYLETHANOLAMINE-HYDROLYZING PHOSPHOLIPASE D"/>
    <property type="match status" value="1"/>
</dbReference>
<evidence type="ECO:0000259" key="2">
    <source>
        <dbReference type="Pfam" id="PF12706"/>
    </source>
</evidence>
<keyword evidence="1" id="KW-0812">Transmembrane</keyword>
<reference evidence="4" key="1">
    <citation type="journal article" date="2019" name="Int. J. Syst. Evol. Microbiol.">
        <title>The Global Catalogue of Microorganisms (GCM) 10K type strain sequencing project: providing services to taxonomists for standard genome sequencing and annotation.</title>
        <authorList>
            <consortium name="The Broad Institute Genomics Platform"/>
            <consortium name="The Broad Institute Genome Sequencing Center for Infectious Disease"/>
            <person name="Wu L."/>
            <person name="Ma J."/>
        </authorList>
    </citation>
    <scope>NUCLEOTIDE SEQUENCE [LARGE SCALE GENOMIC DNA]</scope>
    <source>
        <strain evidence="4">CGMCC 4.7466</strain>
    </source>
</reference>
<dbReference type="InterPro" id="IPR001279">
    <property type="entry name" value="Metallo-B-lactamas"/>
</dbReference>
<dbReference type="InterPro" id="IPR024884">
    <property type="entry name" value="NAPE-PLD"/>
</dbReference>
<dbReference type="PANTHER" id="PTHR15032">
    <property type="entry name" value="N-ACYL-PHOSPHATIDYLETHANOLAMINE-HYDROLYZING PHOSPHOLIPASE D"/>
    <property type="match status" value="1"/>
</dbReference>
<dbReference type="Proteomes" id="UP001595818">
    <property type="component" value="Unassembled WGS sequence"/>
</dbReference>
<evidence type="ECO:0000256" key="1">
    <source>
        <dbReference type="SAM" id="Phobius"/>
    </source>
</evidence>
<proteinExistence type="predicted"/>
<dbReference type="SUPFAM" id="SSF56281">
    <property type="entry name" value="Metallo-hydrolase/oxidoreductase"/>
    <property type="match status" value="1"/>
</dbReference>
<evidence type="ECO:0000313" key="4">
    <source>
        <dbReference type="Proteomes" id="UP001595818"/>
    </source>
</evidence>
<dbReference type="PIRSF" id="PIRSF038896">
    <property type="entry name" value="NAPE-PLD"/>
    <property type="match status" value="1"/>
</dbReference>
<dbReference type="RefSeq" id="WP_377067236.1">
    <property type="nucleotide sequence ID" value="NZ_JBHSJJ010000013.1"/>
</dbReference>
<comment type="caution">
    <text evidence="3">The sequence shown here is derived from an EMBL/GenBank/DDBJ whole genome shotgun (WGS) entry which is preliminary data.</text>
</comment>
<name>A0ABV9T635_9BACT</name>
<feature type="transmembrane region" description="Helical" evidence="1">
    <location>
        <begin position="12"/>
        <end position="30"/>
    </location>
</feature>
<keyword evidence="1" id="KW-1133">Transmembrane helix</keyword>